<keyword evidence="1" id="KW-0436">Ligase</keyword>
<dbReference type="AlphaFoldDB" id="A0A1V1P9R6"/>
<keyword evidence="2" id="KW-0547">Nucleotide-binding</keyword>
<evidence type="ECO:0000256" key="4">
    <source>
        <dbReference type="ARBA" id="ARBA00023267"/>
    </source>
</evidence>
<dbReference type="EMBL" id="ATBP01000257">
    <property type="protein sequence ID" value="ETR71524.1"/>
    <property type="molecule type" value="Genomic_DNA"/>
</dbReference>
<accession>A0A1V1P9R6</accession>
<proteinExistence type="predicted"/>
<dbReference type="NCBIfam" id="TIGR00121">
    <property type="entry name" value="birA_ligase"/>
    <property type="match status" value="1"/>
</dbReference>
<evidence type="ECO:0000259" key="7">
    <source>
        <dbReference type="PROSITE" id="PS51733"/>
    </source>
</evidence>
<dbReference type="Proteomes" id="UP000189670">
    <property type="component" value="Unassembled WGS sequence"/>
</dbReference>
<dbReference type="Pfam" id="PF03099">
    <property type="entry name" value="BPL_LplA_LipB"/>
    <property type="match status" value="1"/>
</dbReference>
<comment type="catalytic activity">
    <reaction evidence="6">
        <text>biotin + L-lysyl-[protein] + ATP = N(6)-biotinyl-L-lysyl-[protein] + AMP + diphosphate + H(+)</text>
        <dbReference type="Rhea" id="RHEA:11756"/>
        <dbReference type="Rhea" id="RHEA-COMP:9752"/>
        <dbReference type="Rhea" id="RHEA-COMP:10505"/>
        <dbReference type="ChEBI" id="CHEBI:15378"/>
        <dbReference type="ChEBI" id="CHEBI:29969"/>
        <dbReference type="ChEBI" id="CHEBI:30616"/>
        <dbReference type="ChEBI" id="CHEBI:33019"/>
        <dbReference type="ChEBI" id="CHEBI:57586"/>
        <dbReference type="ChEBI" id="CHEBI:83144"/>
        <dbReference type="ChEBI" id="CHEBI:456215"/>
        <dbReference type="EC" id="6.3.4.15"/>
    </reaction>
</comment>
<dbReference type="GO" id="GO:0004077">
    <property type="term" value="F:biotin--[biotin carboxyl-carrier protein] ligase activity"/>
    <property type="evidence" value="ECO:0007669"/>
    <property type="project" value="UniProtKB-EC"/>
</dbReference>
<dbReference type="CDD" id="cd16442">
    <property type="entry name" value="BPL"/>
    <property type="match status" value="1"/>
</dbReference>
<sequence>MQINSPNGNDKNISSYHIHHYDTVSTTMDIARQLSRDNCPNNTIVIAKKQDKGRGRMQRQWQSEHGGLYMTWIIRPQLNVQYCFAYVFSAALSIVKTLKGLYNIDAQVKWPNDVLVQSHKIAGILTETQFENDQFKYVNIGMGININNQPDTEVVHAISVRDINQKSVDMELFRTILCNTLLDHFSNIHVHDILDAWKANNCTIGNNVKIVMPDNTVEGKAIDINDDGSLMIRKEDRTIVPVIYGDCVLR</sequence>
<dbReference type="GO" id="GO:0005524">
    <property type="term" value="F:ATP binding"/>
    <property type="evidence" value="ECO:0007669"/>
    <property type="project" value="UniProtKB-KW"/>
</dbReference>
<evidence type="ECO:0000256" key="5">
    <source>
        <dbReference type="ARBA" id="ARBA00024227"/>
    </source>
</evidence>
<dbReference type="PANTHER" id="PTHR12835:SF5">
    <property type="entry name" value="BIOTIN--PROTEIN LIGASE"/>
    <property type="match status" value="1"/>
</dbReference>
<dbReference type="InterPro" id="IPR004143">
    <property type="entry name" value="BPL_LPL_catalytic"/>
</dbReference>
<dbReference type="InterPro" id="IPR003142">
    <property type="entry name" value="BPL_C"/>
</dbReference>
<dbReference type="SUPFAM" id="SSF50037">
    <property type="entry name" value="C-terminal domain of transcriptional repressors"/>
    <property type="match status" value="1"/>
</dbReference>
<dbReference type="Pfam" id="PF02237">
    <property type="entry name" value="BPL_C"/>
    <property type="match status" value="1"/>
</dbReference>
<evidence type="ECO:0000256" key="1">
    <source>
        <dbReference type="ARBA" id="ARBA00022598"/>
    </source>
</evidence>
<protein>
    <recommendedName>
        <fullName evidence="5">biotin--[biotin carboxyl-carrier protein] ligase</fullName>
        <ecNumber evidence="5">6.3.4.15</ecNumber>
    </recommendedName>
</protein>
<keyword evidence="3" id="KW-0067">ATP-binding</keyword>
<dbReference type="InterPro" id="IPR045864">
    <property type="entry name" value="aa-tRNA-synth_II/BPL/LPL"/>
</dbReference>
<dbReference type="Gene3D" id="2.30.30.100">
    <property type="match status" value="1"/>
</dbReference>
<feature type="domain" description="BPL/LPL catalytic" evidence="7">
    <location>
        <begin position="7"/>
        <end position="189"/>
    </location>
</feature>
<dbReference type="InterPro" id="IPR008988">
    <property type="entry name" value="Transcriptional_repressor_C"/>
</dbReference>
<evidence type="ECO:0000313" key="9">
    <source>
        <dbReference type="Proteomes" id="UP000189670"/>
    </source>
</evidence>
<dbReference type="GO" id="GO:0005737">
    <property type="term" value="C:cytoplasm"/>
    <property type="evidence" value="ECO:0007669"/>
    <property type="project" value="TreeGrafter"/>
</dbReference>
<evidence type="ECO:0000313" key="8">
    <source>
        <dbReference type="EMBL" id="ETR71524.1"/>
    </source>
</evidence>
<dbReference type="EC" id="6.3.4.15" evidence="5"/>
<keyword evidence="4" id="KW-0092">Biotin</keyword>
<organism evidence="8 9">
    <name type="scientific">Candidatus Magnetoglobus multicellularis str. Araruama</name>
    <dbReference type="NCBI Taxonomy" id="890399"/>
    <lineage>
        <taxon>Bacteria</taxon>
        <taxon>Pseudomonadati</taxon>
        <taxon>Thermodesulfobacteriota</taxon>
        <taxon>Desulfobacteria</taxon>
        <taxon>Desulfobacterales</taxon>
        <taxon>Desulfobacteraceae</taxon>
        <taxon>Candidatus Magnetoglobus</taxon>
    </lineage>
</organism>
<evidence type="ECO:0000256" key="2">
    <source>
        <dbReference type="ARBA" id="ARBA00022741"/>
    </source>
</evidence>
<dbReference type="InterPro" id="IPR004408">
    <property type="entry name" value="Biotin_CoA_COase_ligase"/>
</dbReference>
<dbReference type="SUPFAM" id="SSF55681">
    <property type="entry name" value="Class II aaRS and biotin synthetases"/>
    <property type="match status" value="1"/>
</dbReference>
<dbReference type="PANTHER" id="PTHR12835">
    <property type="entry name" value="BIOTIN PROTEIN LIGASE"/>
    <property type="match status" value="1"/>
</dbReference>
<dbReference type="Gene3D" id="3.30.930.10">
    <property type="entry name" value="Bira Bifunctional Protein, Domain 2"/>
    <property type="match status" value="1"/>
</dbReference>
<evidence type="ECO:0000256" key="6">
    <source>
        <dbReference type="ARBA" id="ARBA00047846"/>
    </source>
</evidence>
<dbReference type="PROSITE" id="PS51733">
    <property type="entry name" value="BPL_LPL_CATALYTIC"/>
    <property type="match status" value="1"/>
</dbReference>
<reference evidence="9" key="1">
    <citation type="submission" date="2012-11" db="EMBL/GenBank/DDBJ databases">
        <authorList>
            <person name="Lucero-Rivera Y.E."/>
            <person name="Tovar-Ramirez D."/>
        </authorList>
    </citation>
    <scope>NUCLEOTIDE SEQUENCE [LARGE SCALE GENOMIC DNA]</scope>
    <source>
        <strain evidence="9">Araruama</strain>
    </source>
</reference>
<gene>
    <name evidence="8" type="ORF">OMM_08063</name>
</gene>
<comment type="caution">
    <text evidence="8">The sequence shown here is derived from an EMBL/GenBank/DDBJ whole genome shotgun (WGS) entry which is preliminary data.</text>
</comment>
<evidence type="ECO:0000256" key="3">
    <source>
        <dbReference type="ARBA" id="ARBA00022840"/>
    </source>
</evidence>
<name>A0A1V1P9R6_9BACT</name>